<gene>
    <name evidence="12" type="ORF">PACLA_8A064383</name>
</gene>
<evidence type="ECO:0000256" key="1">
    <source>
        <dbReference type="ARBA" id="ARBA00004141"/>
    </source>
</evidence>
<keyword evidence="2 11" id="KW-0813">Transport</keyword>
<name>A0A6S7LQC6_PARCT</name>
<evidence type="ECO:0000256" key="8">
    <source>
        <dbReference type="ARBA" id="ARBA00023136"/>
    </source>
</evidence>
<keyword evidence="7 11" id="KW-0406">Ion transport</keyword>
<dbReference type="EMBL" id="CACRXK020023549">
    <property type="protein sequence ID" value="CAB4037869.1"/>
    <property type="molecule type" value="Genomic_DNA"/>
</dbReference>
<keyword evidence="5" id="KW-1133">Transmembrane helix</keyword>
<sequence length="53" mass="6025">EINLLADVGGQLGLWIGVSVITVFELIELFALILTRLFKRRRTEDRVNNMAIP</sequence>
<dbReference type="InterPro" id="IPR001873">
    <property type="entry name" value="ENaC"/>
</dbReference>
<reference evidence="12" key="1">
    <citation type="submission" date="2020-04" db="EMBL/GenBank/DDBJ databases">
        <authorList>
            <person name="Alioto T."/>
            <person name="Alioto T."/>
            <person name="Gomez Garrido J."/>
        </authorList>
    </citation>
    <scope>NUCLEOTIDE SEQUENCE</scope>
    <source>
        <strain evidence="12">A484AB</strain>
    </source>
</reference>
<keyword evidence="9 11" id="KW-0739">Sodium transport</keyword>
<evidence type="ECO:0000256" key="5">
    <source>
        <dbReference type="ARBA" id="ARBA00022989"/>
    </source>
</evidence>
<comment type="similarity">
    <text evidence="11">Belongs to the amiloride-sensitive sodium channel (TC 1.A.6) family.</text>
</comment>
<proteinExistence type="inferred from homology"/>
<evidence type="ECO:0000256" key="3">
    <source>
        <dbReference type="ARBA" id="ARBA00022461"/>
    </source>
</evidence>
<keyword evidence="4 11" id="KW-0812">Transmembrane</keyword>
<keyword evidence="6" id="KW-0915">Sodium</keyword>
<evidence type="ECO:0000256" key="6">
    <source>
        <dbReference type="ARBA" id="ARBA00023053"/>
    </source>
</evidence>
<protein>
    <submittedName>
        <fullName evidence="12">Degenerin deg-1-like</fullName>
    </submittedName>
</protein>
<evidence type="ECO:0000313" key="12">
    <source>
        <dbReference type="EMBL" id="CAB4037869.1"/>
    </source>
</evidence>
<comment type="caution">
    <text evidence="12">The sequence shown here is derived from an EMBL/GenBank/DDBJ whole genome shotgun (WGS) entry which is preliminary data.</text>
</comment>
<evidence type="ECO:0000256" key="10">
    <source>
        <dbReference type="ARBA" id="ARBA00023303"/>
    </source>
</evidence>
<evidence type="ECO:0000256" key="9">
    <source>
        <dbReference type="ARBA" id="ARBA00023201"/>
    </source>
</evidence>
<dbReference type="AlphaFoldDB" id="A0A6S7LQC6"/>
<evidence type="ECO:0000256" key="4">
    <source>
        <dbReference type="ARBA" id="ARBA00022692"/>
    </source>
</evidence>
<evidence type="ECO:0000256" key="11">
    <source>
        <dbReference type="RuleBase" id="RU000679"/>
    </source>
</evidence>
<dbReference type="GO" id="GO:0016020">
    <property type="term" value="C:membrane"/>
    <property type="evidence" value="ECO:0007669"/>
    <property type="project" value="UniProtKB-SubCell"/>
</dbReference>
<feature type="non-terminal residue" evidence="12">
    <location>
        <position position="1"/>
    </location>
</feature>
<comment type="subcellular location">
    <subcellularLocation>
        <location evidence="1">Membrane</location>
        <topology evidence="1">Multi-pass membrane protein</topology>
    </subcellularLocation>
</comment>
<keyword evidence="3 11" id="KW-0894">Sodium channel</keyword>
<keyword evidence="10 11" id="KW-0407">Ion channel</keyword>
<accession>A0A6S7LQC6</accession>
<dbReference type="Pfam" id="PF00858">
    <property type="entry name" value="ASC"/>
    <property type="match status" value="1"/>
</dbReference>
<organism evidence="12 13">
    <name type="scientific">Paramuricea clavata</name>
    <name type="common">Red gorgonian</name>
    <name type="synonym">Violescent sea-whip</name>
    <dbReference type="NCBI Taxonomy" id="317549"/>
    <lineage>
        <taxon>Eukaryota</taxon>
        <taxon>Metazoa</taxon>
        <taxon>Cnidaria</taxon>
        <taxon>Anthozoa</taxon>
        <taxon>Octocorallia</taxon>
        <taxon>Malacalcyonacea</taxon>
        <taxon>Plexauridae</taxon>
        <taxon>Paramuricea</taxon>
    </lineage>
</organism>
<dbReference type="Proteomes" id="UP001152795">
    <property type="component" value="Unassembled WGS sequence"/>
</dbReference>
<keyword evidence="8" id="KW-0472">Membrane</keyword>
<evidence type="ECO:0000313" key="13">
    <source>
        <dbReference type="Proteomes" id="UP001152795"/>
    </source>
</evidence>
<keyword evidence="13" id="KW-1185">Reference proteome</keyword>
<evidence type="ECO:0000256" key="2">
    <source>
        <dbReference type="ARBA" id="ARBA00022448"/>
    </source>
</evidence>
<evidence type="ECO:0000256" key="7">
    <source>
        <dbReference type="ARBA" id="ARBA00023065"/>
    </source>
</evidence>
<dbReference type="Gene3D" id="1.10.287.770">
    <property type="entry name" value="YojJ-like"/>
    <property type="match status" value="1"/>
</dbReference>
<dbReference type="GO" id="GO:0005272">
    <property type="term" value="F:sodium channel activity"/>
    <property type="evidence" value="ECO:0007669"/>
    <property type="project" value="UniProtKB-KW"/>
</dbReference>